<dbReference type="AlphaFoldDB" id="A0A7X5UKF9"/>
<dbReference type="Proteomes" id="UP000545493">
    <property type="component" value="Unassembled WGS sequence"/>
</dbReference>
<dbReference type="InterPro" id="IPR052336">
    <property type="entry name" value="MlaD_Phospholipid_Transporter"/>
</dbReference>
<dbReference type="GO" id="GO:0005576">
    <property type="term" value="C:extracellular region"/>
    <property type="evidence" value="ECO:0007669"/>
    <property type="project" value="TreeGrafter"/>
</dbReference>
<organism evidence="3 4">
    <name type="scientific">Saccharomonospora amisosensis</name>
    <dbReference type="NCBI Taxonomy" id="1128677"/>
    <lineage>
        <taxon>Bacteria</taxon>
        <taxon>Bacillati</taxon>
        <taxon>Actinomycetota</taxon>
        <taxon>Actinomycetes</taxon>
        <taxon>Pseudonocardiales</taxon>
        <taxon>Pseudonocardiaceae</taxon>
        <taxon>Saccharomonospora</taxon>
    </lineage>
</organism>
<proteinExistence type="predicted"/>
<comment type="caution">
    <text evidence="3">The sequence shown here is derived from an EMBL/GenBank/DDBJ whole genome shotgun (WGS) entry which is preliminary data.</text>
</comment>
<evidence type="ECO:0000259" key="2">
    <source>
        <dbReference type="Pfam" id="PF02470"/>
    </source>
</evidence>
<feature type="region of interest" description="Disordered" evidence="1">
    <location>
        <begin position="402"/>
        <end position="427"/>
    </location>
</feature>
<protein>
    <submittedName>
        <fullName evidence="3">Phospholipid/cholesterol/gamma-HCH transport system substrate-binding protein</fullName>
    </submittedName>
</protein>
<evidence type="ECO:0000256" key="1">
    <source>
        <dbReference type="SAM" id="MobiDB-lite"/>
    </source>
</evidence>
<evidence type="ECO:0000313" key="4">
    <source>
        <dbReference type="Proteomes" id="UP000545493"/>
    </source>
</evidence>
<dbReference type="PANTHER" id="PTHR33371">
    <property type="entry name" value="INTERMEMBRANE PHOSPHOLIPID TRANSPORT SYSTEM BINDING PROTEIN MLAD-RELATED"/>
    <property type="match status" value="1"/>
</dbReference>
<dbReference type="InterPro" id="IPR003399">
    <property type="entry name" value="Mce/MlaD"/>
</dbReference>
<accession>A0A7X5UKF9</accession>
<dbReference type="RefSeq" id="WP_243852169.1">
    <property type="nucleotide sequence ID" value="NZ_JAAOYM010000001.1"/>
</dbReference>
<name>A0A7X5UKF9_9PSEU</name>
<keyword evidence="4" id="KW-1185">Reference proteome</keyword>
<gene>
    <name evidence="3" type="ORF">FHU38_000008</name>
</gene>
<feature type="domain" description="Mce/MlaD" evidence="2">
    <location>
        <begin position="44"/>
        <end position="120"/>
    </location>
</feature>
<evidence type="ECO:0000313" key="3">
    <source>
        <dbReference type="EMBL" id="NIJ09664.1"/>
    </source>
</evidence>
<sequence length="427" mass="44671">MMASNSKRRRRSVLTGIVVLVVFVASVGVAITANKGIPGLPRTVVRAEFVEVGGLRSGDDVRINDVRVGQVGEITLVDGKPVVELRFDGHRSIYRNATAVTASVGARSALGQKYVAFNPGSPQAGAVDPGEVIPASETTGAQELSDLLAVLDEPTRKALGSTLRETGGGVAGHTQDLRDTLAALPTELPDLGTVSRALTTEGGADLVQTLQAVDRFSGRFQGREQQLSNLVRQLDTTLRSVAVDDARPVSDALTKAPDTLTKVRGSLEALRRPLADTEAAAAALRPGAQALGQATPDVRGVLREGIPPLNKVPGVAGQAMPAVDGLTRTFTDARPVAPRIREAVGSAQQPLAVLAPYAPEISLWFTHATDALHQGDAAGHWLRFSPPVGTSTATGIVRGLRDPLTARNPYPAPGEAARDKSTLLGPR</sequence>
<dbReference type="PANTHER" id="PTHR33371:SF4">
    <property type="entry name" value="INTERMEMBRANE PHOSPHOLIPID TRANSPORT SYSTEM BINDING PROTEIN MLAD"/>
    <property type="match status" value="1"/>
</dbReference>
<dbReference type="EMBL" id="JAAOYM010000001">
    <property type="protein sequence ID" value="NIJ09664.1"/>
    <property type="molecule type" value="Genomic_DNA"/>
</dbReference>
<dbReference type="Pfam" id="PF02470">
    <property type="entry name" value="MlaD"/>
    <property type="match status" value="1"/>
</dbReference>
<reference evidence="3 4" key="1">
    <citation type="submission" date="2020-03" db="EMBL/GenBank/DDBJ databases">
        <title>Sequencing the genomes of 1000 actinobacteria strains.</title>
        <authorList>
            <person name="Klenk H.-P."/>
        </authorList>
    </citation>
    <scope>NUCLEOTIDE SEQUENCE [LARGE SCALE GENOMIC DNA]</scope>
    <source>
        <strain evidence="3 4">DSM 45685</strain>
    </source>
</reference>